<dbReference type="GO" id="GO:0016614">
    <property type="term" value="F:oxidoreductase activity, acting on CH-OH group of donors"/>
    <property type="evidence" value="ECO:0007669"/>
    <property type="project" value="UniProtKB-ARBA"/>
</dbReference>
<dbReference type="PANTHER" id="PTHR48107">
    <property type="entry name" value="NADPH-DEPENDENT ALDEHYDE REDUCTASE-LIKE PROTEIN, CHLOROPLASTIC-RELATED"/>
    <property type="match status" value="1"/>
</dbReference>
<dbReference type="Gene3D" id="3.40.50.720">
    <property type="entry name" value="NAD(P)-binding Rossmann-like Domain"/>
    <property type="match status" value="1"/>
</dbReference>
<evidence type="ECO:0000256" key="1">
    <source>
        <dbReference type="ARBA" id="ARBA00006484"/>
    </source>
</evidence>
<dbReference type="FunFam" id="3.40.50.720:FF:000084">
    <property type="entry name" value="Short-chain dehydrogenase reductase"/>
    <property type="match status" value="1"/>
</dbReference>
<dbReference type="EMBL" id="MU004291">
    <property type="protein sequence ID" value="KAF2662047.1"/>
    <property type="molecule type" value="Genomic_DNA"/>
</dbReference>
<dbReference type="Pfam" id="PF13561">
    <property type="entry name" value="adh_short_C2"/>
    <property type="match status" value="1"/>
</dbReference>
<dbReference type="AlphaFoldDB" id="A0A6A6TSB1"/>
<gene>
    <name evidence="4" type="ORF">K491DRAFT_586156</name>
</gene>
<proteinExistence type="inferred from homology"/>
<dbReference type="Proteomes" id="UP000799324">
    <property type="component" value="Unassembled WGS sequence"/>
</dbReference>
<reference evidence="4" key="1">
    <citation type="journal article" date="2020" name="Stud. Mycol.">
        <title>101 Dothideomycetes genomes: a test case for predicting lifestyles and emergence of pathogens.</title>
        <authorList>
            <person name="Haridas S."/>
            <person name="Albert R."/>
            <person name="Binder M."/>
            <person name="Bloem J."/>
            <person name="Labutti K."/>
            <person name="Salamov A."/>
            <person name="Andreopoulos B."/>
            <person name="Baker S."/>
            <person name="Barry K."/>
            <person name="Bills G."/>
            <person name="Bluhm B."/>
            <person name="Cannon C."/>
            <person name="Castanera R."/>
            <person name="Culley D."/>
            <person name="Daum C."/>
            <person name="Ezra D."/>
            <person name="Gonzalez J."/>
            <person name="Henrissat B."/>
            <person name="Kuo A."/>
            <person name="Liang C."/>
            <person name="Lipzen A."/>
            <person name="Lutzoni F."/>
            <person name="Magnuson J."/>
            <person name="Mondo S."/>
            <person name="Nolan M."/>
            <person name="Ohm R."/>
            <person name="Pangilinan J."/>
            <person name="Park H.-J."/>
            <person name="Ramirez L."/>
            <person name="Alfaro M."/>
            <person name="Sun H."/>
            <person name="Tritt A."/>
            <person name="Yoshinaga Y."/>
            <person name="Zwiers L.-H."/>
            <person name="Turgeon B."/>
            <person name="Goodwin S."/>
            <person name="Spatafora J."/>
            <person name="Crous P."/>
            <person name="Grigoriev I."/>
        </authorList>
    </citation>
    <scope>NUCLEOTIDE SEQUENCE</scope>
    <source>
        <strain evidence="4">CBS 122681</strain>
    </source>
</reference>
<keyword evidence="3" id="KW-0560">Oxidoreductase</keyword>
<dbReference type="SUPFAM" id="SSF51735">
    <property type="entry name" value="NAD(P)-binding Rossmann-fold domains"/>
    <property type="match status" value="1"/>
</dbReference>
<dbReference type="InterPro" id="IPR036291">
    <property type="entry name" value="NAD(P)-bd_dom_sf"/>
</dbReference>
<evidence type="ECO:0000313" key="5">
    <source>
        <dbReference type="Proteomes" id="UP000799324"/>
    </source>
</evidence>
<dbReference type="OrthoDB" id="47007at2759"/>
<protein>
    <submittedName>
        <fullName evidence="4">NAD(P)-binding protein</fullName>
    </submittedName>
</protein>
<evidence type="ECO:0000313" key="4">
    <source>
        <dbReference type="EMBL" id="KAF2662047.1"/>
    </source>
</evidence>
<evidence type="ECO:0000256" key="3">
    <source>
        <dbReference type="ARBA" id="ARBA00023002"/>
    </source>
</evidence>
<name>A0A6A6TSB1_9PLEO</name>
<evidence type="ECO:0000256" key="2">
    <source>
        <dbReference type="ARBA" id="ARBA00022857"/>
    </source>
</evidence>
<sequence length="256" mass="26684">MSTHAPLSGKVALITGASKGIGAATALELASLGAKVVINYSTNSEPANALVDKIGSSNAIAIKADASSIPEIERLVKETVDAFGGIDILIPNAGVMYNMDLESTTEEAWDRTMAVNVKGPYFLVQKAVPHMNPGSHIILLSTSLCAVSVITPNYLLYVHSKGAIEQMVRVLAKDLGRKGIVVNGVAPGPTGTELFYQGKSEQLVKQIASTNPFNKIGEPEQIARALAFLSGGDGKGGVWVNGQIVRVNGGMTVGAN</sequence>
<comment type="similarity">
    <text evidence="1">Belongs to the short-chain dehydrogenases/reductases (SDR) family.</text>
</comment>
<dbReference type="PRINTS" id="PR00081">
    <property type="entry name" value="GDHRDH"/>
</dbReference>
<organism evidence="4 5">
    <name type="scientific">Lophiostoma macrostomum CBS 122681</name>
    <dbReference type="NCBI Taxonomy" id="1314788"/>
    <lineage>
        <taxon>Eukaryota</taxon>
        <taxon>Fungi</taxon>
        <taxon>Dikarya</taxon>
        <taxon>Ascomycota</taxon>
        <taxon>Pezizomycotina</taxon>
        <taxon>Dothideomycetes</taxon>
        <taxon>Pleosporomycetidae</taxon>
        <taxon>Pleosporales</taxon>
        <taxon>Lophiostomataceae</taxon>
        <taxon>Lophiostoma</taxon>
    </lineage>
</organism>
<dbReference type="InterPro" id="IPR002347">
    <property type="entry name" value="SDR_fam"/>
</dbReference>
<accession>A0A6A6TSB1</accession>
<dbReference type="PANTHER" id="PTHR48107:SF7">
    <property type="entry name" value="RE15974P"/>
    <property type="match status" value="1"/>
</dbReference>
<keyword evidence="2" id="KW-0521">NADP</keyword>
<keyword evidence="5" id="KW-1185">Reference proteome</keyword>